<evidence type="ECO:0000256" key="7">
    <source>
        <dbReference type="ARBA" id="ARBA00023033"/>
    </source>
</evidence>
<keyword evidence="7 9" id="KW-0503">Monooxygenase</keyword>
<dbReference type="AlphaFoldDB" id="A0A2P2I3Q6"/>
<dbReference type="InterPro" id="IPR002401">
    <property type="entry name" value="Cyt_P450_E_grp-I"/>
</dbReference>
<dbReference type="PRINTS" id="PR00385">
    <property type="entry name" value="P450"/>
</dbReference>
<evidence type="ECO:0000313" key="11">
    <source>
        <dbReference type="EMBL" id="LAB68658.1"/>
    </source>
</evidence>
<dbReference type="GO" id="GO:0020037">
    <property type="term" value="F:heme binding"/>
    <property type="evidence" value="ECO:0007669"/>
    <property type="project" value="InterPro"/>
</dbReference>
<dbReference type="InterPro" id="IPR036396">
    <property type="entry name" value="Cyt_P450_sf"/>
</dbReference>
<dbReference type="GO" id="GO:0005506">
    <property type="term" value="F:iron ion binding"/>
    <property type="evidence" value="ECO:0007669"/>
    <property type="project" value="InterPro"/>
</dbReference>
<dbReference type="Gene3D" id="1.10.630.10">
    <property type="entry name" value="Cytochrome P450"/>
    <property type="match status" value="1"/>
</dbReference>
<protein>
    <submittedName>
        <fullName evidence="11">Cytochrome P450 302a1, mitochondrial-like</fullName>
    </submittedName>
</protein>
<feature type="compositionally biased region" description="Polar residues" evidence="10">
    <location>
        <begin position="277"/>
        <end position="290"/>
    </location>
</feature>
<keyword evidence="5 9" id="KW-0560">Oxidoreductase</keyword>
<evidence type="ECO:0000256" key="6">
    <source>
        <dbReference type="ARBA" id="ARBA00023004"/>
    </source>
</evidence>
<organism evidence="11">
    <name type="scientific">Hirondellea gigas</name>
    <dbReference type="NCBI Taxonomy" id="1518452"/>
    <lineage>
        <taxon>Eukaryota</taxon>
        <taxon>Metazoa</taxon>
        <taxon>Ecdysozoa</taxon>
        <taxon>Arthropoda</taxon>
        <taxon>Crustacea</taxon>
        <taxon>Multicrustacea</taxon>
        <taxon>Malacostraca</taxon>
        <taxon>Eumalacostraca</taxon>
        <taxon>Peracarida</taxon>
        <taxon>Amphipoda</taxon>
        <taxon>Amphilochidea</taxon>
        <taxon>Lysianassida</taxon>
        <taxon>Lysianassidira</taxon>
        <taxon>Lysianassoidea</taxon>
        <taxon>Lysianassidae</taxon>
        <taxon>Hirondellea</taxon>
    </lineage>
</organism>
<dbReference type="PANTHER" id="PTHR24279">
    <property type="entry name" value="CYTOCHROME P450"/>
    <property type="match status" value="1"/>
</dbReference>
<evidence type="ECO:0000256" key="3">
    <source>
        <dbReference type="ARBA" id="ARBA00022617"/>
    </source>
</evidence>
<proteinExistence type="evidence at transcript level"/>
<sequence>MIMKRVVSKVLSSRMFKRITGNKEGTEKGVKAFQDIPGPLALPLVGSTWKYILPLKDKYDPERLHEAARQKYDNYGPLVRETLPDGTGLLSVFDPDDIKSFLQQTMQQPDRRSHLALKKYRLDRPHMYSSGGLLPSNGAEWQKLRKASQVIFGKPDAVLGHLPDVDMIMREFVQLLRELRSPQNYVSDLLDLIKMMNLEVMLAVLLDQRYGCVSTHPSPQCEALMRAGSRSTQAILNTDNGPLQLYRYFDTPLYRQLIESQDLIYSEAKKQYERMQKTISSKSDDMSNTENECRNEGGSKQSSISTESDKGGTVKKKTSILEHLCRSPQLGEKDVIGLLCDSLMAGVDTTSYSLAFALYHLSSNKTAQQQLAEEAARLLQQTHGQVTGNVLSKARYTVAVVKESLRLNPISIGIGRVNTHKPIVLRGYHIPAGTTIVSMNQHIGRNPDYFSNCNEFRPERFMSDTRPHSHALLPFGQGSRMCIAQNIAKQTIYTALLHMVYNFDMTWTGGPLDCKVRLINEPDGPLLLTLGDRTRNN</sequence>
<comment type="cofactor">
    <cofactor evidence="1 8">
        <name>heme</name>
        <dbReference type="ChEBI" id="CHEBI:30413"/>
    </cofactor>
</comment>
<evidence type="ECO:0000256" key="1">
    <source>
        <dbReference type="ARBA" id="ARBA00001971"/>
    </source>
</evidence>
<dbReference type="GO" id="GO:0016705">
    <property type="term" value="F:oxidoreductase activity, acting on paired donors, with incorporation or reduction of molecular oxygen"/>
    <property type="evidence" value="ECO:0007669"/>
    <property type="project" value="InterPro"/>
</dbReference>
<feature type="region of interest" description="Disordered" evidence="10">
    <location>
        <begin position="276"/>
        <end position="314"/>
    </location>
</feature>
<feature type="binding site" description="axial binding residue" evidence="8">
    <location>
        <position position="482"/>
    </location>
    <ligand>
        <name>heme</name>
        <dbReference type="ChEBI" id="CHEBI:30413"/>
    </ligand>
    <ligandPart>
        <name>Fe</name>
        <dbReference type="ChEBI" id="CHEBI:18248"/>
    </ligandPart>
</feature>
<dbReference type="EMBL" id="IACF01003027">
    <property type="protein sequence ID" value="LAB68658.1"/>
    <property type="molecule type" value="mRNA"/>
</dbReference>
<evidence type="ECO:0000256" key="8">
    <source>
        <dbReference type="PIRSR" id="PIRSR602401-1"/>
    </source>
</evidence>
<dbReference type="SUPFAM" id="SSF48264">
    <property type="entry name" value="Cytochrome P450"/>
    <property type="match status" value="1"/>
</dbReference>
<keyword evidence="6 8" id="KW-0408">Iron</keyword>
<dbReference type="GO" id="GO:0004497">
    <property type="term" value="F:monooxygenase activity"/>
    <property type="evidence" value="ECO:0007669"/>
    <property type="project" value="UniProtKB-KW"/>
</dbReference>
<evidence type="ECO:0000256" key="9">
    <source>
        <dbReference type="RuleBase" id="RU000461"/>
    </source>
</evidence>
<dbReference type="PANTHER" id="PTHR24279:SF120">
    <property type="entry name" value="CYTOCHROME P450"/>
    <property type="match status" value="1"/>
</dbReference>
<keyword evidence="4 8" id="KW-0479">Metal-binding</keyword>
<evidence type="ECO:0000256" key="10">
    <source>
        <dbReference type="SAM" id="MobiDB-lite"/>
    </source>
</evidence>
<comment type="similarity">
    <text evidence="2 9">Belongs to the cytochrome P450 family.</text>
</comment>
<evidence type="ECO:0000256" key="5">
    <source>
        <dbReference type="ARBA" id="ARBA00023002"/>
    </source>
</evidence>
<evidence type="ECO:0000256" key="2">
    <source>
        <dbReference type="ARBA" id="ARBA00010617"/>
    </source>
</evidence>
<dbReference type="InterPro" id="IPR001128">
    <property type="entry name" value="Cyt_P450"/>
</dbReference>
<dbReference type="InterPro" id="IPR050479">
    <property type="entry name" value="CYP11_CYP27_families"/>
</dbReference>
<dbReference type="CDD" id="cd11054">
    <property type="entry name" value="CYP24A1-like"/>
    <property type="match status" value="1"/>
</dbReference>
<dbReference type="InterPro" id="IPR017972">
    <property type="entry name" value="Cyt_P450_CS"/>
</dbReference>
<keyword evidence="3 8" id="KW-0349">Heme</keyword>
<dbReference type="Pfam" id="PF00067">
    <property type="entry name" value="p450"/>
    <property type="match status" value="1"/>
</dbReference>
<reference evidence="11" key="1">
    <citation type="journal article" date="2018" name="Biosci. Biotechnol. Biochem.">
        <title>Polysaccharide hydrolase of the hadal zone amphipods Hirondellea gigas.</title>
        <authorList>
            <person name="Kobayashi H."/>
            <person name="Nagahama T."/>
            <person name="Arai W."/>
            <person name="Sasagawa Y."/>
            <person name="Umeda M."/>
            <person name="Hayashi T."/>
            <person name="Nikaido I."/>
            <person name="Watanabe H."/>
            <person name="Oguri K."/>
            <person name="Kitazato H."/>
            <person name="Fujioka K."/>
            <person name="Kido Y."/>
            <person name="Takami H."/>
        </authorList>
    </citation>
    <scope>NUCLEOTIDE SEQUENCE</scope>
    <source>
        <tissue evidence="11">Whole body</tissue>
    </source>
</reference>
<dbReference type="PROSITE" id="PS00086">
    <property type="entry name" value="CYTOCHROME_P450"/>
    <property type="match status" value="1"/>
</dbReference>
<name>A0A2P2I3Q6_9CRUS</name>
<dbReference type="PRINTS" id="PR00463">
    <property type="entry name" value="EP450I"/>
</dbReference>
<evidence type="ECO:0000256" key="4">
    <source>
        <dbReference type="ARBA" id="ARBA00022723"/>
    </source>
</evidence>
<accession>A0A2P2I3Q6</accession>